<reference evidence="2 3" key="1">
    <citation type="submission" date="2016-08" db="EMBL/GenBank/DDBJ databases">
        <title>Genome-based comparison of Moorella thermoacetic strains.</title>
        <authorList>
            <person name="Poehlein A."/>
            <person name="Bengelsdorf F.R."/>
            <person name="Esser C."/>
            <person name="Duerre P."/>
            <person name="Daniel R."/>
        </authorList>
    </citation>
    <scope>NUCLEOTIDE SEQUENCE [LARGE SCALE GENOMIC DNA]</scope>
    <source>
        <strain evidence="2 3">DSM 11768</strain>
    </source>
</reference>
<dbReference type="EMBL" id="MIHH01000019">
    <property type="protein sequence ID" value="OIQ07960.1"/>
    <property type="molecule type" value="Genomic_DNA"/>
</dbReference>
<feature type="region of interest" description="Disordered" evidence="1">
    <location>
        <begin position="1"/>
        <end position="21"/>
    </location>
</feature>
<protein>
    <submittedName>
        <fullName evidence="2">Uncharacterized protein</fullName>
    </submittedName>
</protein>
<proteinExistence type="predicted"/>
<name>A0A1J5JR75_NEOTH</name>
<organism evidence="2 3">
    <name type="scientific">Neomoorella thermoacetica</name>
    <name type="common">Clostridium thermoaceticum</name>
    <dbReference type="NCBI Taxonomy" id="1525"/>
    <lineage>
        <taxon>Bacteria</taxon>
        <taxon>Bacillati</taxon>
        <taxon>Bacillota</taxon>
        <taxon>Clostridia</taxon>
        <taxon>Neomoorellales</taxon>
        <taxon>Neomoorellaceae</taxon>
        <taxon>Neomoorella</taxon>
    </lineage>
</organism>
<dbReference type="AlphaFoldDB" id="A0A1J5JR75"/>
<dbReference type="Proteomes" id="UP000182743">
    <property type="component" value="Unassembled WGS sequence"/>
</dbReference>
<gene>
    <name evidence="2" type="ORF">MOOR_24010</name>
</gene>
<evidence type="ECO:0000313" key="3">
    <source>
        <dbReference type="Proteomes" id="UP000182743"/>
    </source>
</evidence>
<sequence>MGANAPATKDEDAGGDRGWRVQAEGDLVRGVSKLSEAEARRR</sequence>
<accession>A0A1J5JR75</accession>
<evidence type="ECO:0000256" key="1">
    <source>
        <dbReference type="SAM" id="MobiDB-lite"/>
    </source>
</evidence>
<evidence type="ECO:0000313" key="2">
    <source>
        <dbReference type="EMBL" id="OIQ07960.1"/>
    </source>
</evidence>
<comment type="caution">
    <text evidence="2">The sequence shown here is derived from an EMBL/GenBank/DDBJ whole genome shotgun (WGS) entry which is preliminary data.</text>
</comment>
<feature type="compositionally biased region" description="Basic and acidic residues" evidence="1">
    <location>
        <begin position="8"/>
        <end position="19"/>
    </location>
</feature>